<organism evidence="1 2">
    <name type="scientific">Geosporobacter ferrireducens</name>
    <dbReference type="NCBI Taxonomy" id="1424294"/>
    <lineage>
        <taxon>Bacteria</taxon>
        <taxon>Bacillati</taxon>
        <taxon>Bacillota</taxon>
        <taxon>Clostridia</taxon>
        <taxon>Peptostreptococcales</taxon>
        <taxon>Thermotaleaceae</taxon>
        <taxon>Geosporobacter</taxon>
    </lineage>
</organism>
<evidence type="ECO:0000313" key="1">
    <source>
        <dbReference type="EMBL" id="AOT73104.1"/>
    </source>
</evidence>
<gene>
    <name evidence="1" type="ORF">Gferi_13160</name>
</gene>
<dbReference type="AlphaFoldDB" id="A0A1D8GQM4"/>
<evidence type="ECO:0000313" key="2">
    <source>
        <dbReference type="Proteomes" id="UP000095743"/>
    </source>
</evidence>
<keyword evidence="2" id="KW-1185">Reference proteome</keyword>
<dbReference type="Proteomes" id="UP000095743">
    <property type="component" value="Chromosome"/>
</dbReference>
<dbReference type="EMBL" id="CP017269">
    <property type="protein sequence ID" value="AOT73104.1"/>
    <property type="molecule type" value="Genomic_DNA"/>
</dbReference>
<reference evidence="1 2" key="1">
    <citation type="submission" date="2016-09" db="EMBL/GenBank/DDBJ databases">
        <title>Genomic analysis reveals versatility of anaerobic energy metabolism of Geosporobacter ferrireducens IRF9 of phylum Firmicutes.</title>
        <authorList>
            <person name="Kim S.-J."/>
        </authorList>
    </citation>
    <scope>NUCLEOTIDE SEQUENCE [LARGE SCALE GENOMIC DNA]</scope>
    <source>
        <strain evidence="1 2">IRF9</strain>
    </source>
</reference>
<dbReference type="STRING" id="1424294.Gferi_13160"/>
<dbReference type="RefSeq" id="WP_069981412.1">
    <property type="nucleotide sequence ID" value="NZ_VENK01000016.1"/>
</dbReference>
<sequence length="348" mass="40223">MDQSKIIYTFVKDVFPVVKKELHFWQQKAAEASSNILSEQASASIGKKSFHAQGGSIYSLYGSSMDENLIKFIVALQTISDYLDNLCDRVGVEDVNAFLQLHCAITDALHREEDYKDYYAFYPYEEDGGYLQRLVSTCKEYIRTLPSYPLVQEEVLYLGGLYSEMQAYKHTSLSVREKHMQLWSKPHLIKYPELSTWEFSAAAGSTLGIFMLCTLARNPDLTKNKVTQVMDAYFPWVCGLHILLDYFIDLQEDSSTGDLNFVSYYENFHHKRQRLLWFLHQSMDKISTLDYPLFHLTVIEGLLSMYLSDPKTSLPEESLLSKQLLRAAPPSATMYYYICKILRRNNII</sequence>
<proteinExistence type="predicted"/>
<name>A0A1D8GQM4_9FIRM</name>
<dbReference type="InterPro" id="IPR019712">
    <property type="entry name" value="YtpB-like"/>
</dbReference>
<accession>A0A1D8GQM4</accession>
<dbReference type="KEGG" id="gfe:Gferi_13160"/>
<evidence type="ECO:0008006" key="3">
    <source>
        <dbReference type="Google" id="ProtNLM"/>
    </source>
</evidence>
<dbReference type="Pfam" id="PF10776">
    <property type="entry name" value="DUF2600"/>
    <property type="match status" value="1"/>
</dbReference>
<protein>
    <recommendedName>
        <fullName evidence="3">Tetraprenyl-beta-curcumene synthase</fullName>
    </recommendedName>
</protein>
<dbReference type="OrthoDB" id="2371262at2"/>